<dbReference type="AlphaFoldDB" id="A0A450Y3J9"/>
<dbReference type="EMBL" id="CAADFQ010000203">
    <property type="protein sequence ID" value="VFK36115.1"/>
    <property type="molecule type" value="Genomic_DNA"/>
</dbReference>
<accession>A0A450Y3J9</accession>
<feature type="domain" description="Transposase IS110-like N-terminal" evidence="1">
    <location>
        <begin position="51"/>
        <end position="143"/>
    </location>
</feature>
<protein>
    <submittedName>
        <fullName evidence="2">Transposase</fullName>
    </submittedName>
</protein>
<dbReference type="GO" id="GO:0006313">
    <property type="term" value="P:DNA transposition"/>
    <property type="evidence" value="ECO:0007669"/>
    <property type="project" value="InterPro"/>
</dbReference>
<dbReference type="InterPro" id="IPR047650">
    <property type="entry name" value="Transpos_IS110"/>
</dbReference>
<evidence type="ECO:0000313" key="2">
    <source>
        <dbReference type="EMBL" id="VFK36115.1"/>
    </source>
</evidence>
<gene>
    <name evidence="2" type="ORF">BECKMB1821I_GA0114274_12031</name>
</gene>
<dbReference type="Pfam" id="PF01548">
    <property type="entry name" value="DEDD_Tnp_IS110"/>
    <property type="match status" value="1"/>
</dbReference>
<dbReference type="GO" id="GO:0003677">
    <property type="term" value="F:DNA binding"/>
    <property type="evidence" value="ECO:0007669"/>
    <property type="project" value="InterPro"/>
</dbReference>
<organism evidence="2">
    <name type="scientific">Candidatus Kentrum sp. MB</name>
    <dbReference type="NCBI Taxonomy" id="2138164"/>
    <lineage>
        <taxon>Bacteria</taxon>
        <taxon>Pseudomonadati</taxon>
        <taxon>Pseudomonadota</taxon>
        <taxon>Gammaproteobacteria</taxon>
        <taxon>Candidatus Kentrum</taxon>
    </lineage>
</organism>
<dbReference type="GO" id="GO:0004803">
    <property type="term" value="F:transposase activity"/>
    <property type="evidence" value="ECO:0007669"/>
    <property type="project" value="InterPro"/>
</dbReference>
<dbReference type="InterPro" id="IPR002525">
    <property type="entry name" value="Transp_IS110-like_N"/>
</dbReference>
<evidence type="ECO:0000259" key="1">
    <source>
        <dbReference type="Pfam" id="PF01548"/>
    </source>
</evidence>
<sequence>MYTKPNSVRSVRGRSWTDPNGVAGVWRFQKRPQSNGRVGCIVSTATGGEAESTGIYWKSPYAALEKQGICALVVNARHVKQVPECKTDFGDAQWLAILARSGLLRGSFVPLNQELRVLRLISRQMQKMTGILSEKNRMHKVLTDSGIRLAVVVA</sequence>
<proteinExistence type="predicted"/>
<name>A0A450Y3J9_9GAMM</name>
<reference evidence="2" key="1">
    <citation type="submission" date="2019-02" db="EMBL/GenBank/DDBJ databases">
        <authorList>
            <person name="Gruber-Vodicka R. H."/>
            <person name="Seah K. B. B."/>
        </authorList>
    </citation>
    <scope>NUCLEOTIDE SEQUENCE</scope>
    <source>
        <strain evidence="2">BECK_BZ199</strain>
    </source>
</reference>
<dbReference type="PANTHER" id="PTHR33055">
    <property type="entry name" value="TRANSPOSASE FOR INSERTION SEQUENCE ELEMENT IS1111A"/>
    <property type="match status" value="1"/>
</dbReference>